<dbReference type="EC" id="2.3.1.-" evidence="2"/>
<dbReference type="InterPro" id="IPR016181">
    <property type="entry name" value="Acyl_CoA_acyltransferase"/>
</dbReference>
<dbReference type="EMBL" id="JBHUMY010000001">
    <property type="protein sequence ID" value="MFD2658928.1"/>
    <property type="molecule type" value="Genomic_DNA"/>
</dbReference>
<keyword evidence="2" id="KW-0808">Transferase</keyword>
<proteinExistence type="predicted"/>
<comment type="caution">
    <text evidence="2">The sequence shown here is derived from an EMBL/GenBank/DDBJ whole genome shotgun (WGS) entry which is preliminary data.</text>
</comment>
<organism evidence="2 3">
    <name type="scientific">Paenibacillus thailandensis</name>
    <dbReference type="NCBI Taxonomy" id="393250"/>
    <lineage>
        <taxon>Bacteria</taxon>
        <taxon>Bacillati</taxon>
        <taxon>Bacillota</taxon>
        <taxon>Bacilli</taxon>
        <taxon>Bacillales</taxon>
        <taxon>Paenibacillaceae</taxon>
        <taxon>Paenibacillus</taxon>
    </lineage>
</organism>
<dbReference type="Pfam" id="PF00583">
    <property type="entry name" value="Acetyltransf_1"/>
    <property type="match status" value="1"/>
</dbReference>
<evidence type="ECO:0000313" key="2">
    <source>
        <dbReference type="EMBL" id="MFD2658928.1"/>
    </source>
</evidence>
<keyword evidence="3" id="KW-1185">Reference proteome</keyword>
<protein>
    <submittedName>
        <fullName evidence="2">GNAT family N-acetyltransferase</fullName>
        <ecNumber evidence="2">2.3.1.-</ecNumber>
    </submittedName>
</protein>
<keyword evidence="2" id="KW-0012">Acyltransferase</keyword>
<evidence type="ECO:0000313" key="3">
    <source>
        <dbReference type="Proteomes" id="UP001597493"/>
    </source>
</evidence>
<accession>A0ABW5QSJ3</accession>
<dbReference type="SUPFAM" id="SSF55729">
    <property type="entry name" value="Acyl-CoA N-acyltransferases (Nat)"/>
    <property type="match status" value="1"/>
</dbReference>
<dbReference type="RefSeq" id="WP_379268944.1">
    <property type="nucleotide sequence ID" value="NZ_JBHUGT010000050.1"/>
</dbReference>
<name>A0ABW5QSJ3_9BACL</name>
<dbReference type="Gene3D" id="3.40.630.30">
    <property type="match status" value="1"/>
</dbReference>
<sequence>MELQLGLLGPEQWIAERKRLIGFAIRFGEKRLTLKSMHAFRTLRPDQLTAASTDKGAAAVVTATLGGRLAGLGFAGDAGEEGCFVVVRSDMRDRGIGSKIVEGLMSRFEHLTCTVACDNASSMALCFKLGMVAVAMVTGPTGKPTLRFERRVSHDTAGTRDIDLISQ</sequence>
<reference evidence="3" key="1">
    <citation type="journal article" date="2019" name="Int. J. Syst. Evol. Microbiol.">
        <title>The Global Catalogue of Microorganisms (GCM) 10K type strain sequencing project: providing services to taxonomists for standard genome sequencing and annotation.</title>
        <authorList>
            <consortium name="The Broad Institute Genomics Platform"/>
            <consortium name="The Broad Institute Genome Sequencing Center for Infectious Disease"/>
            <person name="Wu L."/>
            <person name="Ma J."/>
        </authorList>
    </citation>
    <scope>NUCLEOTIDE SEQUENCE [LARGE SCALE GENOMIC DNA]</scope>
    <source>
        <strain evidence="3">TISTR 1827</strain>
    </source>
</reference>
<dbReference type="Proteomes" id="UP001597493">
    <property type="component" value="Unassembled WGS sequence"/>
</dbReference>
<feature type="domain" description="N-acetyltransferase" evidence="1">
    <location>
        <begin position="55"/>
        <end position="130"/>
    </location>
</feature>
<dbReference type="GO" id="GO:0016746">
    <property type="term" value="F:acyltransferase activity"/>
    <property type="evidence" value="ECO:0007669"/>
    <property type="project" value="UniProtKB-KW"/>
</dbReference>
<dbReference type="InterPro" id="IPR000182">
    <property type="entry name" value="GNAT_dom"/>
</dbReference>
<evidence type="ECO:0000259" key="1">
    <source>
        <dbReference type="Pfam" id="PF00583"/>
    </source>
</evidence>
<gene>
    <name evidence="2" type="ORF">ACFSW5_01465</name>
</gene>